<dbReference type="OrthoDB" id="48036at2759"/>
<dbReference type="EMBL" id="GDHF01014335">
    <property type="protein sequence ID" value="JAI37979.1"/>
    <property type="molecule type" value="Transcribed_RNA"/>
</dbReference>
<organism evidence="2">
    <name type="scientific">Bactrocera latifrons</name>
    <name type="common">Malaysian fruit fly</name>
    <name type="synonym">Chaetodacus latifrons</name>
    <dbReference type="NCBI Taxonomy" id="174628"/>
    <lineage>
        <taxon>Eukaryota</taxon>
        <taxon>Metazoa</taxon>
        <taxon>Ecdysozoa</taxon>
        <taxon>Arthropoda</taxon>
        <taxon>Hexapoda</taxon>
        <taxon>Insecta</taxon>
        <taxon>Pterygota</taxon>
        <taxon>Neoptera</taxon>
        <taxon>Endopterygota</taxon>
        <taxon>Diptera</taxon>
        <taxon>Brachycera</taxon>
        <taxon>Muscomorpha</taxon>
        <taxon>Tephritoidea</taxon>
        <taxon>Tephritidae</taxon>
        <taxon>Bactrocera</taxon>
        <taxon>Bactrocera</taxon>
    </lineage>
</organism>
<dbReference type="EMBL" id="GDHF01032310">
    <property type="protein sequence ID" value="JAI20004.1"/>
    <property type="molecule type" value="Transcribed_RNA"/>
</dbReference>
<reference evidence="2" key="1">
    <citation type="submission" date="2015-06" db="EMBL/GenBank/DDBJ databases">
        <authorList>
            <person name="Hoefler B.C."/>
            <person name="Straight P.D."/>
        </authorList>
    </citation>
    <scope>NUCLEOTIDE SEQUENCE</scope>
</reference>
<evidence type="ECO:0000313" key="1">
    <source>
        <dbReference type="EMBL" id="JAI20004.1"/>
    </source>
</evidence>
<gene>
    <name evidence="2" type="primary">ORAOV1_0</name>
    <name evidence="1" type="synonym">ORAOV1_1</name>
    <name evidence="2" type="ORF">c0_g1_i1</name>
    <name evidence="1" type="ORF">c0_g1_i2</name>
</gene>
<accession>A0A0K8VGC7</accession>
<sequence length="147" mass="16473">MAAAELDYNDLLDNIFLSEENIAKESYQEGLEVGRASGDNEGYKLGYEQGLRLGKELGEIYSVVVAQQQLKHTEKLQRALQQLRTSIDQFPRDNNPKTDIIGMLQDIRKQYKYVRVLTAGKVGKATKEVEIAKSSGGAIKKAKDFSF</sequence>
<dbReference type="AlphaFoldDB" id="A0A0K8VGC7"/>
<protein>
    <submittedName>
        <fullName evidence="2">Oral cancer-overexpressed protein 1</fullName>
    </submittedName>
</protein>
<name>A0A0K8VGC7_BACLA</name>
<proteinExistence type="predicted"/>
<evidence type="ECO:0000313" key="2">
    <source>
        <dbReference type="EMBL" id="JAI37979.1"/>
    </source>
</evidence>
<dbReference type="PANTHER" id="PTHR28532:SF1">
    <property type="entry name" value="ORAL CANCER OVEREXPRESSED 1"/>
    <property type="match status" value="1"/>
</dbReference>
<dbReference type="PANTHER" id="PTHR28532">
    <property type="entry name" value="GEO13458P1"/>
    <property type="match status" value="1"/>
</dbReference>
<dbReference type="InterPro" id="IPR052436">
    <property type="entry name" value="LTO1_adapter"/>
</dbReference>